<evidence type="ECO:0000313" key="2">
    <source>
        <dbReference type="EMBL" id="SDD57690.1"/>
    </source>
</evidence>
<dbReference type="Gene3D" id="3.30.2310.20">
    <property type="entry name" value="RelE-like"/>
    <property type="match status" value="1"/>
</dbReference>
<evidence type="ECO:0000313" key="3">
    <source>
        <dbReference type="Proteomes" id="UP000198995"/>
    </source>
</evidence>
<dbReference type="Pfam" id="PF05016">
    <property type="entry name" value="ParE_toxin"/>
    <property type="match status" value="1"/>
</dbReference>
<dbReference type="SUPFAM" id="SSF143011">
    <property type="entry name" value="RelE-like"/>
    <property type="match status" value="1"/>
</dbReference>
<dbReference type="EMBL" id="FNAF01000004">
    <property type="protein sequence ID" value="SDD57690.1"/>
    <property type="molecule type" value="Genomic_DNA"/>
</dbReference>
<dbReference type="InterPro" id="IPR035093">
    <property type="entry name" value="RelE/ParE_toxin_dom_sf"/>
</dbReference>
<accession>A0A1G6VVH9</accession>
<sequence length="114" mass="13462">MRYKVSISHEAKEDLRGIYAYITFNLLSPGNAQGQINSLEKAILSLDEFPLRHRLVDFEPWKSRGLYVMLCDNFFVFYIVEEEKQEVFISRVLYGKRNFKGVLGEYKNSEDRDK</sequence>
<keyword evidence="3" id="KW-1185">Reference proteome</keyword>
<dbReference type="InterPro" id="IPR007712">
    <property type="entry name" value="RelE/ParE_toxin"/>
</dbReference>
<dbReference type="STRING" id="2741.SAMN04489866_104155"/>
<dbReference type="OrthoDB" id="361440at2"/>
<protein>
    <submittedName>
        <fullName evidence="2">Toxin ParE1/3/4</fullName>
    </submittedName>
</protein>
<name>A0A1G6VVH9_PEPNI</name>
<evidence type="ECO:0000256" key="1">
    <source>
        <dbReference type="ARBA" id="ARBA00022649"/>
    </source>
</evidence>
<dbReference type="Proteomes" id="UP000198995">
    <property type="component" value="Unassembled WGS sequence"/>
</dbReference>
<proteinExistence type="predicted"/>
<gene>
    <name evidence="2" type="ORF">SAMN04489866_104155</name>
</gene>
<reference evidence="2 3" key="1">
    <citation type="submission" date="2016-10" db="EMBL/GenBank/DDBJ databases">
        <authorList>
            <person name="de Groot N.N."/>
        </authorList>
    </citation>
    <scope>NUCLEOTIDE SEQUENCE [LARGE SCALE GENOMIC DNA]</scope>
    <source>
        <strain evidence="2 3">DSM 20475</strain>
    </source>
</reference>
<dbReference type="AlphaFoldDB" id="A0A1G6VVH9"/>
<keyword evidence="1" id="KW-1277">Toxin-antitoxin system</keyword>
<organism evidence="2 3">
    <name type="scientific">Peptococcus niger</name>
    <dbReference type="NCBI Taxonomy" id="2741"/>
    <lineage>
        <taxon>Bacteria</taxon>
        <taxon>Bacillati</taxon>
        <taxon>Bacillota</taxon>
        <taxon>Clostridia</taxon>
        <taxon>Eubacteriales</taxon>
        <taxon>Peptococcaceae</taxon>
        <taxon>Peptococcus</taxon>
    </lineage>
</organism>